<dbReference type="GO" id="GO:0008745">
    <property type="term" value="F:N-acetylmuramoyl-L-alanine amidase activity"/>
    <property type="evidence" value="ECO:0007669"/>
    <property type="project" value="UniProtKB-EC"/>
</dbReference>
<gene>
    <name evidence="6" type="ORF">PRLR5076_19850</name>
</gene>
<dbReference type="AlphaFoldDB" id="A0A9R1CXV6"/>
<accession>A0A9R1CXV6</accession>
<evidence type="ECO:0000313" key="7">
    <source>
        <dbReference type="Proteomes" id="UP000825483"/>
    </source>
</evidence>
<dbReference type="Pfam" id="PF01520">
    <property type="entry name" value="Amidase_3"/>
    <property type="match status" value="1"/>
</dbReference>
<keyword evidence="4" id="KW-0732">Signal</keyword>
<feature type="signal peptide" evidence="4">
    <location>
        <begin position="1"/>
        <end position="22"/>
    </location>
</feature>
<protein>
    <recommendedName>
        <fullName evidence="2">N-acetylmuramoyl-L-alanine amidase</fullName>
        <ecNumber evidence="2">3.5.1.28</ecNumber>
    </recommendedName>
</protein>
<sequence length="488" mass="53490">MRNRAVLTSLFLVLCLSICLSANGFTLVIDAGHGGHDTGAKGAVSLEKDINLKVALAFGQYVEQNCSDVKVIYTRKTDVFIPLKERANIANRNNADLFISVHTNALPNGRIARGFEVYTLGMHRAKDNLDVAMRENSVIEEEDNYKQTYQGFDPKSSESYIMFEFMQSAFMRRSVELAKLIETSVCNEADRVNMGVHQAGFLVLRETSMPSCLIELGFITTEDEEQFLNTDDGVNRMAYGIYKAFLQYKDKYHGKPNIGSKAVVRAADSAPDKGADSVVAAKNVAAKDTLRAAKTDSPVTVKKTAKVAVVKNSDNRLAQIASKSRNSEPTKEKVAVADKKSVAVIDKPSARGIKAKPESVSKKEVKLSAVKQAKLVAASVKEDNKKVADANGAPVFKVQIFAVGRKMQSTDPMFKGHKDVGSYSDAGSHLIKYTIGSATDFNAIIALRDSLKSDFPQAYIVAFKDGKPYDLSLAIKEFKKSKSKQRKK</sequence>
<dbReference type="InterPro" id="IPR050695">
    <property type="entry name" value="N-acetylmuramoyl_amidase_3"/>
</dbReference>
<dbReference type="GO" id="GO:0030288">
    <property type="term" value="C:outer membrane-bounded periplasmic space"/>
    <property type="evidence" value="ECO:0007669"/>
    <property type="project" value="TreeGrafter"/>
</dbReference>
<proteinExistence type="predicted"/>
<comment type="catalytic activity">
    <reaction evidence="1">
        <text>Hydrolyzes the link between N-acetylmuramoyl residues and L-amino acid residues in certain cell-wall glycopeptides.</text>
        <dbReference type="EC" id="3.5.1.28"/>
    </reaction>
</comment>
<reference evidence="6" key="1">
    <citation type="journal article" date="2022" name="Int. J. Syst. Evol. Microbiol.">
        <title>Prevotella lacticifex sp. nov., isolated from the rumen of cows.</title>
        <authorList>
            <person name="Shinkai T."/>
            <person name="Ikeyama N."/>
            <person name="Kumagai M."/>
            <person name="Ohmori H."/>
            <person name="Sakamoto M."/>
            <person name="Ohkuma M."/>
            <person name="Mitsumori M."/>
        </authorList>
    </citation>
    <scope>NUCLEOTIDE SEQUENCE</scope>
    <source>
        <strain evidence="6">R5076</strain>
    </source>
</reference>
<dbReference type="CDD" id="cd02696">
    <property type="entry name" value="MurNAc-LAA"/>
    <property type="match status" value="1"/>
</dbReference>
<dbReference type="SMART" id="SM00646">
    <property type="entry name" value="Ami_3"/>
    <property type="match status" value="1"/>
</dbReference>
<evidence type="ECO:0000256" key="1">
    <source>
        <dbReference type="ARBA" id="ARBA00001561"/>
    </source>
</evidence>
<keyword evidence="7" id="KW-1185">Reference proteome</keyword>
<feature type="domain" description="MurNAc-LAA" evidence="5">
    <location>
        <begin position="87"/>
        <end position="246"/>
    </location>
</feature>
<dbReference type="InterPro" id="IPR002508">
    <property type="entry name" value="MurNAc-LAA_cat"/>
</dbReference>
<evidence type="ECO:0000256" key="2">
    <source>
        <dbReference type="ARBA" id="ARBA00011901"/>
    </source>
</evidence>
<organism evidence="6 7">
    <name type="scientific">Prevotella lacticifex</name>
    <dbReference type="NCBI Taxonomy" id="2854755"/>
    <lineage>
        <taxon>Bacteria</taxon>
        <taxon>Pseudomonadati</taxon>
        <taxon>Bacteroidota</taxon>
        <taxon>Bacteroidia</taxon>
        <taxon>Bacteroidales</taxon>
        <taxon>Prevotellaceae</taxon>
        <taxon>Prevotella</taxon>
    </lineage>
</organism>
<evidence type="ECO:0000313" key="6">
    <source>
        <dbReference type="EMBL" id="GJG59134.1"/>
    </source>
</evidence>
<dbReference type="RefSeq" id="WP_223930271.1">
    <property type="nucleotide sequence ID" value="NZ_BPTU01000001.1"/>
</dbReference>
<dbReference type="EMBL" id="BPUB01000002">
    <property type="protein sequence ID" value="GJG59134.1"/>
    <property type="molecule type" value="Genomic_DNA"/>
</dbReference>
<comment type="caution">
    <text evidence="6">The sequence shown here is derived from an EMBL/GenBank/DDBJ whole genome shotgun (WGS) entry which is preliminary data.</text>
</comment>
<evidence type="ECO:0000259" key="5">
    <source>
        <dbReference type="SMART" id="SM00646"/>
    </source>
</evidence>
<dbReference type="GO" id="GO:0009253">
    <property type="term" value="P:peptidoglycan catabolic process"/>
    <property type="evidence" value="ECO:0007669"/>
    <property type="project" value="InterPro"/>
</dbReference>
<dbReference type="Proteomes" id="UP000825483">
    <property type="component" value="Unassembled WGS sequence"/>
</dbReference>
<evidence type="ECO:0000256" key="3">
    <source>
        <dbReference type="ARBA" id="ARBA00022801"/>
    </source>
</evidence>
<dbReference type="GeneID" id="72466828"/>
<keyword evidence="3" id="KW-0378">Hydrolase</keyword>
<feature type="chain" id="PRO_5040231459" description="N-acetylmuramoyl-L-alanine amidase" evidence="4">
    <location>
        <begin position="23"/>
        <end position="488"/>
    </location>
</feature>
<name>A0A9R1CXV6_9BACT</name>
<dbReference type="EC" id="3.5.1.28" evidence="2"/>
<dbReference type="PANTHER" id="PTHR30404:SF0">
    <property type="entry name" value="N-ACETYLMURAMOYL-L-ALANINE AMIDASE AMIC"/>
    <property type="match status" value="1"/>
</dbReference>
<evidence type="ECO:0000256" key="4">
    <source>
        <dbReference type="SAM" id="SignalP"/>
    </source>
</evidence>
<dbReference type="FunFam" id="3.40.630.40:FF:000005">
    <property type="entry name" value="N-acetylmuramoyl-L-alanine amidase (AmiA)"/>
    <property type="match status" value="1"/>
</dbReference>
<dbReference type="SUPFAM" id="SSF53187">
    <property type="entry name" value="Zn-dependent exopeptidases"/>
    <property type="match status" value="1"/>
</dbReference>
<dbReference type="PANTHER" id="PTHR30404">
    <property type="entry name" value="N-ACETYLMURAMOYL-L-ALANINE AMIDASE"/>
    <property type="match status" value="1"/>
</dbReference>
<dbReference type="Gene3D" id="3.40.630.40">
    <property type="entry name" value="Zn-dependent exopeptidases"/>
    <property type="match status" value="1"/>
</dbReference>